<dbReference type="AlphaFoldDB" id="A0A1G7TPP2"/>
<name>A0A1G7TPP2_9PSEU</name>
<protein>
    <recommendedName>
        <fullName evidence="1">DUF397 domain-containing protein</fullName>
    </recommendedName>
</protein>
<accession>A0A1G7TPP2</accession>
<dbReference type="InterPro" id="IPR007278">
    <property type="entry name" value="DUF397"/>
</dbReference>
<gene>
    <name evidence="2" type="ORF">SAMN05216553_107383</name>
</gene>
<dbReference type="EMBL" id="FNCC01000007">
    <property type="protein sequence ID" value="SDG36954.1"/>
    <property type="molecule type" value="Genomic_DNA"/>
</dbReference>
<organism evidence="2 3">
    <name type="scientific">Lentzea fradiae</name>
    <dbReference type="NCBI Taxonomy" id="200378"/>
    <lineage>
        <taxon>Bacteria</taxon>
        <taxon>Bacillati</taxon>
        <taxon>Actinomycetota</taxon>
        <taxon>Actinomycetes</taxon>
        <taxon>Pseudonocardiales</taxon>
        <taxon>Pseudonocardiaceae</taxon>
        <taxon>Lentzea</taxon>
    </lineage>
</organism>
<dbReference type="Proteomes" id="UP000199623">
    <property type="component" value="Unassembled WGS sequence"/>
</dbReference>
<reference evidence="3" key="1">
    <citation type="submission" date="2016-10" db="EMBL/GenBank/DDBJ databases">
        <authorList>
            <person name="Varghese N."/>
            <person name="Submissions S."/>
        </authorList>
    </citation>
    <scope>NUCLEOTIDE SEQUENCE [LARGE SCALE GENOMIC DNA]</scope>
    <source>
        <strain evidence="3">CGMCC 4.3506</strain>
    </source>
</reference>
<dbReference type="Pfam" id="PF04149">
    <property type="entry name" value="DUF397"/>
    <property type="match status" value="1"/>
</dbReference>
<keyword evidence="3" id="KW-1185">Reference proteome</keyword>
<dbReference type="STRING" id="200378.SAMN05216553_107383"/>
<dbReference type="RefSeq" id="WP_218133791.1">
    <property type="nucleotide sequence ID" value="NZ_FNCC01000007.1"/>
</dbReference>
<sequence>MTGWFKSTYTSGANPNCVEVRFSGDVGVRDSKDPAGTAFAFGSASWRAFVSAVKAGRFEH</sequence>
<evidence type="ECO:0000259" key="1">
    <source>
        <dbReference type="Pfam" id="PF04149"/>
    </source>
</evidence>
<feature type="domain" description="DUF397" evidence="1">
    <location>
        <begin position="3"/>
        <end position="54"/>
    </location>
</feature>
<proteinExistence type="predicted"/>
<evidence type="ECO:0000313" key="2">
    <source>
        <dbReference type="EMBL" id="SDG36954.1"/>
    </source>
</evidence>
<evidence type="ECO:0000313" key="3">
    <source>
        <dbReference type="Proteomes" id="UP000199623"/>
    </source>
</evidence>